<accession>A0A4U5N3C0</accession>
<evidence type="ECO:0000313" key="1">
    <source>
        <dbReference type="EMBL" id="TKR76622.1"/>
    </source>
</evidence>
<reference evidence="1 2" key="1">
    <citation type="journal article" date="2015" name="Genome Biol.">
        <title>Comparative genomics of Steinernema reveals deeply conserved gene regulatory networks.</title>
        <authorList>
            <person name="Dillman A.R."/>
            <person name="Macchietto M."/>
            <person name="Porter C.F."/>
            <person name="Rogers A."/>
            <person name="Williams B."/>
            <person name="Antoshechkin I."/>
            <person name="Lee M.M."/>
            <person name="Goodwin Z."/>
            <person name="Lu X."/>
            <person name="Lewis E.E."/>
            <person name="Goodrich-Blair H."/>
            <person name="Stock S.P."/>
            <person name="Adams B.J."/>
            <person name="Sternberg P.W."/>
            <person name="Mortazavi A."/>
        </authorList>
    </citation>
    <scope>NUCLEOTIDE SEQUENCE [LARGE SCALE GENOMIC DNA]</scope>
    <source>
        <strain evidence="1 2">ALL</strain>
    </source>
</reference>
<evidence type="ECO:0000313" key="2">
    <source>
        <dbReference type="Proteomes" id="UP000298663"/>
    </source>
</evidence>
<protein>
    <submittedName>
        <fullName evidence="1">Uncharacterized protein</fullName>
    </submittedName>
</protein>
<dbReference type="EMBL" id="AZBU02000005">
    <property type="protein sequence ID" value="TKR76622.1"/>
    <property type="molecule type" value="Genomic_DNA"/>
</dbReference>
<proteinExistence type="predicted"/>
<reference evidence="1 2" key="2">
    <citation type="journal article" date="2019" name="G3 (Bethesda)">
        <title>Hybrid Assembly of the Genome of the Entomopathogenic Nematode Steinernema carpocapsae Identifies the X-Chromosome.</title>
        <authorList>
            <person name="Serra L."/>
            <person name="Macchietto M."/>
            <person name="Macias-Munoz A."/>
            <person name="McGill C.J."/>
            <person name="Rodriguez I.M."/>
            <person name="Rodriguez B."/>
            <person name="Murad R."/>
            <person name="Mortazavi A."/>
        </authorList>
    </citation>
    <scope>NUCLEOTIDE SEQUENCE [LARGE SCALE GENOMIC DNA]</scope>
    <source>
        <strain evidence="1 2">ALL</strain>
    </source>
</reference>
<sequence length="128" mass="15241">MCLCSQNSERLIDETNAEDKRRYEENRLASDWKKWLRVFYRSSTKVDCEGESCVIEGYITKTSFRTQAWDPFGSRHTQRSFEVTIPTENNKFPVLYKNGNRFSLSGNWRKRPELPWGYHYHGHNANCH</sequence>
<dbReference type="Proteomes" id="UP000298663">
    <property type="component" value="Unassembled WGS sequence"/>
</dbReference>
<organism evidence="1 2">
    <name type="scientific">Steinernema carpocapsae</name>
    <name type="common">Entomopathogenic nematode</name>
    <dbReference type="NCBI Taxonomy" id="34508"/>
    <lineage>
        <taxon>Eukaryota</taxon>
        <taxon>Metazoa</taxon>
        <taxon>Ecdysozoa</taxon>
        <taxon>Nematoda</taxon>
        <taxon>Chromadorea</taxon>
        <taxon>Rhabditida</taxon>
        <taxon>Tylenchina</taxon>
        <taxon>Panagrolaimomorpha</taxon>
        <taxon>Strongyloidoidea</taxon>
        <taxon>Steinernematidae</taxon>
        <taxon>Steinernema</taxon>
    </lineage>
</organism>
<name>A0A4U5N3C0_STECR</name>
<comment type="caution">
    <text evidence="1">The sequence shown here is derived from an EMBL/GenBank/DDBJ whole genome shotgun (WGS) entry which is preliminary data.</text>
</comment>
<keyword evidence="2" id="KW-1185">Reference proteome</keyword>
<gene>
    <name evidence="1" type="ORF">L596_017736</name>
</gene>
<dbReference type="AlphaFoldDB" id="A0A4U5N3C0"/>